<proteinExistence type="predicted"/>
<evidence type="ECO:0000313" key="2">
    <source>
        <dbReference type="EMBL" id="CAE6502893.1"/>
    </source>
</evidence>
<reference evidence="2" key="1">
    <citation type="submission" date="2021-02" db="EMBL/GenBank/DDBJ databases">
        <authorList>
            <person name="Han P."/>
        </authorList>
    </citation>
    <scope>NUCLEOTIDE SEQUENCE</scope>
    <source>
        <strain evidence="2">Nitrosomonas nitrosa 18-3D</strain>
    </source>
</reference>
<accession>A0A8H8Z0C4</accession>
<dbReference type="AlphaFoldDB" id="A0A8H8Z0C4"/>
<organism evidence="2 3">
    <name type="scientific">Nitrosomonas nitrosa</name>
    <dbReference type="NCBI Taxonomy" id="52442"/>
    <lineage>
        <taxon>Bacteria</taxon>
        <taxon>Pseudomonadati</taxon>
        <taxon>Pseudomonadota</taxon>
        <taxon>Betaproteobacteria</taxon>
        <taxon>Nitrosomonadales</taxon>
        <taxon>Nitrosomonadaceae</taxon>
        <taxon>Nitrosomonas</taxon>
    </lineage>
</organism>
<comment type="caution">
    <text evidence="2">The sequence shown here is derived from an EMBL/GenBank/DDBJ whole genome shotgun (WGS) entry which is preliminary data.</text>
</comment>
<protein>
    <submittedName>
        <fullName evidence="2">Uncharacterized protein</fullName>
    </submittedName>
</protein>
<keyword evidence="1" id="KW-0472">Membrane</keyword>
<evidence type="ECO:0000313" key="3">
    <source>
        <dbReference type="Proteomes" id="UP000601736"/>
    </source>
</evidence>
<name>A0A8H8Z0C4_9PROT</name>
<dbReference type="EMBL" id="CAJNAP010000012">
    <property type="protein sequence ID" value="CAE6502893.1"/>
    <property type="molecule type" value="Genomic_DNA"/>
</dbReference>
<keyword evidence="1" id="KW-1133">Transmembrane helix</keyword>
<sequence length="43" mass="4901">MTFVILPQSPRSTPLIAVRQLLVNYPVLEGILWGAIFHFFSLD</sequence>
<dbReference type="Proteomes" id="UP000601736">
    <property type="component" value="Unassembled WGS sequence"/>
</dbReference>
<feature type="transmembrane region" description="Helical" evidence="1">
    <location>
        <begin position="21"/>
        <end position="40"/>
    </location>
</feature>
<gene>
    <name evidence="2" type="ORF">NMYAN_20283</name>
</gene>
<keyword evidence="1" id="KW-0812">Transmembrane</keyword>
<evidence type="ECO:0000256" key="1">
    <source>
        <dbReference type="SAM" id="Phobius"/>
    </source>
</evidence>